<protein>
    <recommendedName>
        <fullName evidence="4">DUF4890 domain-containing protein</fullName>
    </recommendedName>
</protein>
<keyword evidence="3" id="KW-1185">Reference proteome</keyword>
<reference evidence="2 3" key="1">
    <citation type="submission" date="2022-01" db="EMBL/GenBank/DDBJ databases">
        <title>Labilibaculum sp. nov, a marine bacterium isolated from Antarctica.</title>
        <authorList>
            <person name="Dai W."/>
        </authorList>
    </citation>
    <scope>NUCLEOTIDE SEQUENCE [LARGE SCALE GENOMIC DNA]</scope>
    <source>
        <strain evidence="2 3">DW002</strain>
    </source>
</reference>
<accession>A0ABT5VXT0</accession>
<evidence type="ECO:0000313" key="2">
    <source>
        <dbReference type="EMBL" id="MDE5420218.1"/>
    </source>
</evidence>
<dbReference type="Proteomes" id="UP001528920">
    <property type="component" value="Unassembled WGS sequence"/>
</dbReference>
<sequence>MKMNFKKIATLLMITASIMIGGNFAHAQQGPPPTPNSTQIKKMVIELSDTLDLDADQTKDIAELFTDHFKEVKEKFASGRPSRKDMENLDTKFKKEVNSLLNEEQQEQFEAYMKKNKPQQSRPQRR</sequence>
<organism evidence="2 3">
    <name type="scientific">Paralabilibaculum antarcticum</name>
    <dbReference type="NCBI Taxonomy" id="2912572"/>
    <lineage>
        <taxon>Bacteria</taxon>
        <taxon>Pseudomonadati</taxon>
        <taxon>Bacteroidota</taxon>
        <taxon>Bacteroidia</taxon>
        <taxon>Marinilabiliales</taxon>
        <taxon>Marinifilaceae</taxon>
        <taxon>Paralabilibaculum</taxon>
    </lineage>
</organism>
<name>A0ABT5VXT0_9BACT</name>
<evidence type="ECO:0000256" key="1">
    <source>
        <dbReference type="SAM" id="SignalP"/>
    </source>
</evidence>
<comment type="caution">
    <text evidence="2">The sequence shown here is derived from an EMBL/GenBank/DDBJ whole genome shotgun (WGS) entry which is preliminary data.</text>
</comment>
<feature type="chain" id="PRO_5045997521" description="DUF4890 domain-containing protein" evidence="1">
    <location>
        <begin position="28"/>
        <end position="126"/>
    </location>
</feature>
<dbReference type="EMBL" id="JAKJSC010000009">
    <property type="protein sequence ID" value="MDE5420218.1"/>
    <property type="molecule type" value="Genomic_DNA"/>
</dbReference>
<keyword evidence="1" id="KW-0732">Signal</keyword>
<evidence type="ECO:0000313" key="3">
    <source>
        <dbReference type="Proteomes" id="UP001528920"/>
    </source>
</evidence>
<evidence type="ECO:0008006" key="4">
    <source>
        <dbReference type="Google" id="ProtNLM"/>
    </source>
</evidence>
<dbReference type="RefSeq" id="WP_275111550.1">
    <property type="nucleotide sequence ID" value="NZ_JAKJSC010000009.1"/>
</dbReference>
<feature type="signal peptide" evidence="1">
    <location>
        <begin position="1"/>
        <end position="27"/>
    </location>
</feature>
<gene>
    <name evidence="2" type="ORF">L3049_19680</name>
</gene>
<proteinExistence type="predicted"/>